<protein>
    <submittedName>
        <fullName evidence="2">Uncharacterized protein</fullName>
    </submittedName>
</protein>
<evidence type="ECO:0000313" key="2">
    <source>
        <dbReference type="EMBL" id="ERJ11690.1"/>
    </source>
</evidence>
<sequence>MRKGDRLKIIYLIVWIVLIGYTFLLAPGVGIKEYDLVKDILMFNEVDPLIISIFYLFGVWPFIFAGLLFKKKSANINAWPFVIGSFIFGVFALLPYYFLNGSGDDSKHTKEWLKSYKESKLVYLILIIITTWLLLYGLMFGDPNGFITMFNYSWFVHIMGIDFILLVILSIITMYKQGATDYKLGFIPVLGPLIYLLREANS</sequence>
<dbReference type="eggNOG" id="ENOG502Z8HF">
    <property type="taxonomic scope" value="Bacteria"/>
</dbReference>
<reference evidence="2 3" key="2">
    <citation type="journal article" date="2013" name="PLoS ONE">
        <title>INDIGO - INtegrated Data Warehouse of MIcrobial GenOmes with Examples from the Red Sea Extremophiles.</title>
        <authorList>
            <person name="Alam I."/>
            <person name="Antunes A."/>
            <person name="Kamau A.A."/>
            <person name="Ba Alawi W."/>
            <person name="Kalkatawi M."/>
            <person name="Stingl U."/>
            <person name="Bajic V.B."/>
        </authorList>
    </citation>
    <scope>NUCLEOTIDE SEQUENCE [LARGE SCALE GENOMIC DNA]</scope>
    <source>
        <strain evidence="2 3">SSD-17B</strain>
    </source>
</reference>
<feature type="transmembrane region" description="Helical" evidence="1">
    <location>
        <begin position="49"/>
        <end position="69"/>
    </location>
</feature>
<feature type="transmembrane region" description="Helical" evidence="1">
    <location>
        <begin position="121"/>
        <end position="140"/>
    </location>
</feature>
<keyword evidence="1" id="KW-1133">Transmembrane helix</keyword>
<evidence type="ECO:0000256" key="1">
    <source>
        <dbReference type="SAM" id="Phobius"/>
    </source>
</evidence>
<comment type="caution">
    <text evidence="2">The sequence shown here is derived from an EMBL/GenBank/DDBJ whole genome shotgun (WGS) entry which is preliminary data.</text>
</comment>
<dbReference type="RefSeq" id="WP_021031121.1">
    <property type="nucleotide sequence ID" value="NZ_AFNU02000008.1"/>
</dbReference>
<feature type="transmembrane region" description="Helical" evidence="1">
    <location>
        <begin position="76"/>
        <end position="98"/>
    </location>
</feature>
<accession>U2FFJ8</accession>
<keyword evidence="3" id="KW-1185">Reference proteome</keyword>
<gene>
    <name evidence="2" type="ORF">HLPCO_002173</name>
</gene>
<proteinExistence type="predicted"/>
<evidence type="ECO:0000313" key="3">
    <source>
        <dbReference type="Proteomes" id="UP000005707"/>
    </source>
</evidence>
<dbReference type="Proteomes" id="UP000005707">
    <property type="component" value="Unassembled WGS sequence"/>
</dbReference>
<feature type="transmembrane region" description="Helical" evidence="1">
    <location>
        <begin position="152"/>
        <end position="175"/>
    </location>
</feature>
<feature type="transmembrane region" description="Helical" evidence="1">
    <location>
        <begin position="9"/>
        <end position="29"/>
    </location>
</feature>
<dbReference type="EMBL" id="AFNU02000008">
    <property type="protein sequence ID" value="ERJ11690.1"/>
    <property type="molecule type" value="Genomic_DNA"/>
</dbReference>
<dbReference type="InParanoid" id="U2FFJ8"/>
<dbReference type="PANTHER" id="PTHR36009:SF3">
    <property type="entry name" value="TRANSMEMBRANE PROTEIN"/>
    <property type="match status" value="1"/>
</dbReference>
<organism evidence="2 3">
    <name type="scientific">Haloplasma contractile SSD-17B</name>
    <dbReference type="NCBI Taxonomy" id="1033810"/>
    <lineage>
        <taxon>Bacteria</taxon>
        <taxon>Bacillati</taxon>
        <taxon>Mycoplasmatota</taxon>
        <taxon>Mollicutes</taxon>
        <taxon>Haloplasmatales</taxon>
        <taxon>Haloplasmataceae</taxon>
        <taxon>Haloplasma</taxon>
    </lineage>
</organism>
<dbReference type="STRING" id="1033810.HLPCO_002173"/>
<reference evidence="2 3" key="1">
    <citation type="journal article" date="2011" name="J. Bacteriol.">
        <title>Genome sequence of Haloplasma contractile, an unusual contractile bacterium from a deep-sea anoxic brine lake.</title>
        <authorList>
            <person name="Antunes A."/>
            <person name="Alam I."/>
            <person name="El Dorry H."/>
            <person name="Siam R."/>
            <person name="Robertson A."/>
            <person name="Bajic V.B."/>
            <person name="Stingl U."/>
        </authorList>
    </citation>
    <scope>NUCLEOTIDE SEQUENCE [LARGE SCALE GENOMIC DNA]</scope>
    <source>
        <strain evidence="2 3">SSD-17B</strain>
    </source>
</reference>
<keyword evidence="1" id="KW-0472">Membrane</keyword>
<dbReference type="AlphaFoldDB" id="U2FFJ8"/>
<keyword evidence="1" id="KW-0812">Transmembrane</keyword>
<dbReference type="PANTHER" id="PTHR36009">
    <property type="match status" value="1"/>
</dbReference>
<name>U2FFJ8_9MOLU</name>
<dbReference type="OrthoDB" id="482433at2"/>